<dbReference type="GO" id="GO:0043190">
    <property type="term" value="C:ATP-binding cassette (ABC) transporter complex"/>
    <property type="evidence" value="ECO:0007669"/>
    <property type="project" value="InterPro"/>
</dbReference>
<feature type="domain" description="ABC-type glycine betaine transport system substrate-binding" evidence="1">
    <location>
        <begin position="34"/>
        <end position="321"/>
    </location>
</feature>
<dbReference type="Gene3D" id="3.40.190.10">
    <property type="entry name" value="Periplasmic binding protein-like II"/>
    <property type="match status" value="1"/>
</dbReference>
<proteinExistence type="predicted"/>
<gene>
    <name evidence="2" type="ORF">METZ01_LOCUS60440</name>
</gene>
<name>A0A381SUF5_9ZZZZ</name>
<dbReference type="InterPro" id="IPR007210">
    <property type="entry name" value="ABC_Gly_betaine_transp_sub-bd"/>
</dbReference>
<dbReference type="GO" id="GO:0022857">
    <property type="term" value="F:transmembrane transporter activity"/>
    <property type="evidence" value="ECO:0007669"/>
    <property type="project" value="InterPro"/>
</dbReference>
<reference evidence="2" key="1">
    <citation type="submission" date="2018-05" db="EMBL/GenBank/DDBJ databases">
        <authorList>
            <person name="Lanie J.A."/>
            <person name="Ng W.-L."/>
            <person name="Kazmierczak K.M."/>
            <person name="Andrzejewski T.M."/>
            <person name="Davidsen T.M."/>
            <person name="Wayne K.J."/>
            <person name="Tettelin H."/>
            <person name="Glass J.I."/>
            <person name="Rusch D."/>
            <person name="Podicherti R."/>
            <person name="Tsui H.-C.T."/>
            <person name="Winkler M.E."/>
        </authorList>
    </citation>
    <scope>NUCLEOTIDE SEQUENCE</scope>
</reference>
<sequence>MNVLKFLRRISLSVFLALGIAAVPVTSHAAKGVIKLWEQDWTGNLVFTKLYQILLEEELDYKVKSIYMAGTMGWEAMAAGDLEIALEIWPSYNADAKATYFAEYGGNGSVSYVGETGVIGASDYYVPRYVIEGDSARGIEPMAPDLGMHARGECNFCGLEKLNQYAELFATAETAPKGRLVGCPVAGWGCEDQARLDANGVNFQSVELGTDTAQWAELTAAYNRGDPILVYAWEPLWIFAAFDLVGIGIPENVDGACWPACGWPADATFYAANPEMYDRTPDAIQLLENMKLSNGQQAPMILDVDVNGMTVEEAVEKWMTENEDVWRSWIPS</sequence>
<dbReference type="SUPFAM" id="SSF53850">
    <property type="entry name" value="Periplasmic binding protein-like II"/>
    <property type="match status" value="1"/>
</dbReference>
<dbReference type="Gene3D" id="3.40.190.100">
    <property type="entry name" value="Glycine betaine-binding periplasmic protein, domain 2"/>
    <property type="match status" value="1"/>
</dbReference>
<organism evidence="2">
    <name type="scientific">marine metagenome</name>
    <dbReference type="NCBI Taxonomy" id="408172"/>
    <lineage>
        <taxon>unclassified sequences</taxon>
        <taxon>metagenomes</taxon>
        <taxon>ecological metagenomes</taxon>
    </lineage>
</organism>
<protein>
    <recommendedName>
        <fullName evidence="1">ABC-type glycine betaine transport system substrate-binding domain-containing protein</fullName>
    </recommendedName>
</protein>
<dbReference type="AlphaFoldDB" id="A0A381SUF5"/>
<dbReference type="Gene3D" id="3.10.105.10">
    <property type="entry name" value="Dipeptide-binding Protein, Domain 3"/>
    <property type="match status" value="1"/>
</dbReference>
<evidence type="ECO:0000313" key="2">
    <source>
        <dbReference type="EMBL" id="SVA07586.1"/>
    </source>
</evidence>
<dbReference type="EMBL" id="UINC01003585">
    <property type="protein sequence ID" value="SVA07586.1"/>
    <property type="molecule type" value="Genomic_DNA"/>
</dbReference>
<evidence type="ECO:0000259" key="1">
    <source>
        <dbReference type="Pfam" id="PF04069"/>
    </source>
</evidence>
<dbReference type="Pfam" id="PF04069">
    <property type="entry name" value="OpuAC"/>
    <property type="match status" value="1"/>
</dbReference>
<accession>A0A381SUF5</accession>